<comment type="caution">
    <text evidence="1">The sequence shown here is derived from an EMBL/GenBank/DDBJ whole genome shotgun (WGS) entry which is preliminary data.</text>
</comment>
<protein>
    <submittedName>
        <fullName evidence="1">Uncharacterized protein</fullName>
    </submittedName>
</protein>
<dbReference type="Proteomes" id="UP001595990">
    <property type="component" value="Unassembled WGS sequence"/>
</dbReference>
<organism evidence="1 2">
    <name type="scientific">Streptomyces ehimensis</name>
    <dbReference type="NCBI Taxonomy" id="68195"/>
    <lineage>
        <taxon>Bacteria</taxon>
        <taxon>Bacillati</taxon>
        <taxon>Actinomycetota</taxon>
        <taxon>Actinomycetes</taxon>
        <taxon>Kitasatosporales</taxon>
        <taxon>Streptomycetaceae</taxon>
        <taxon>Streptomyces</taxon>
    </lineage>
</organism>
<keyword evidence="2" id="KW-1185">Reference proteome</keyword>
<proteinExistence type="predicted"/>
<evidence type="ECO:0000313" key="2">
    <source>
        <dbReference type="Proteomes" id="UP001595990"/>
    </source>
</evidence>
<accession>A0ABV9BEZ3</accession>
<name>A0ABV9BEZ3_9ACTN</name>
<sequence length="55" mass="6179">MTDSCPVCVRRAIRPAAERRRDDTVVHGYRCPACGHTWATARHLPAYTPDRRSAA</sequence>
<evidence type="ECO:0000313" key="1">
    <source>
        <dbReference type="EMBL" id="MFC4512585.1"/>
    </source>
</evidence>
<reference evidence="2" key="1">
    <citation type="journal article" date="2019" name="Int. J. Syst. Evol. Microbiol.">
        <title>The Global Catalogue of Microorganisms (GCM) 10K type strain sequencing project: providing services to taxonomists for standard genome sequencing and annotation.</title>
        <authorList>
            <consortium name="The Broad Institute Genomics Platform"/>
            <consortium name="The Broad Institute Genome Sequencing Center for Infectious Disease"/>
            <person name="Wu L."/>
            <person name="Ma J."/>
        </authorList>
    </citation>
    <scope>NUCLEOTIDE SEQUENCE [LARGE SCALE GENOMIC DNA]</scope>
    <source>
        <strain evidence="2">CECT 8064</strain>
    </source>
</reference>
<gene>
    <name evidence="1" type="ORF">ACFPEN_06520</name>
</gene>
<dbReference type="RefSeq" id="WP_417922490.1">
    <property type="nucleotide sequence ID" value="NZ_JBHSFS010000002.1"/>
</dbReference>
<dbReference type="EMBL" id="JBHSFS010000002">
    <property type="protein sequence ID" value="MFC4512585.1"/>
    <property type="molecule type" value="Genomic_DNA"/>
</dbReference>